<dbReference type="Proteomes" id="UP000317550">
    <property type="component" value="Chromosome"/>
</dbReference>
<dbReference type="InterPro" id="IPR010982">
    <property type="entry name" value="Lambda_DNA-bd_dom_sf"/>
</dbReference>
<dbReference type="OrthoDB" id="6446140at2"/>
<dbReference type="AlphaFoldDB" id="A0A516SF38"/>
<organism evidence="1 2">
    <name type="scientific">Chitinimonas arctica</name>
    <dbReference type="NCBI Taxonomy" id="2594795"/>
    <lineage>
        <taxon>Bacteria</taxon>
        <taxon>Pseudomonadati</taxon>
        <taxon>Pseudomonadota</taxon>
        <taxon>Betaproteobacteria</taxon>
        <taxon>Neisseriales</taxon>
        <taxon>Chitinibacteraceae</taxon>
        <taxon>Chitinimonas</taxon>
    </lineage>
</organism>
<sequence length="110" mass="11791">MPGQIAMVIAFVITMPIIVGMKTPDTLAHLVAEAGGQKAFGELVGASQATISKLLSGACPGPELAVAIERATEHRISRPQLRPADWHLIWPELVPLFADRMPVQSERQAA</sequence>
<keyword evidence="2" id="KW-1185">Reference proteome</keyword>
<protein>
    <submittedName>
        <fullName evidence="1">Helix-turn-helix domain-containing protein</fullName>
    </submittedName>
</protein>
<evidence type="ECO:0000313" key="2">
    <source>
        <dbReference type="Proteomes" id="UP000317550"/>
    </source>
</evidence>
<dbReference type="GO" id="GO:0003677">
    <property type="term" value="F:DNA binding"/>
    <property type="evidence" value="ECO:0007669"/>
    <property type="project" value="InterPro"/>
</dbReference>
<dbReference type="EMBL" id="CP041730">
    <property type="protein sequence ID" value="QDQ26720.1"/>
    <property type="molecule type" value="Genomic_DNA"/>
</dbReference>
<accession>A0A516SF38</accession>
<dbReference type="SUPFAM" id="SSF47413">
    <property type="entry name" value="lambda repressor-like DNA-binding domains"/>
    <property type="match status" value="1"/>
</dbReference>
<dbReference type="InterPro" id="IPR031856">
    <property type="entry name" value="YdaS_toxin-like"/>
</dbReference>
<proteinExistence type="predicted"/>
<dbReference type="InterPro" id="IPR001387">
    <property type="entry name" value="Cro/C1-type_HTH"/>
</dbReference>
<dbReference type="KEGG" id="cari:FNU76_10280"/>
<evidence type="ECO:0000313" key="1">
    <source>
        <dbReference type="EMBL" id="QDQ26720.1"/>
    </source>
</evidence>
<name>A0A516SF38_9NEIS</name>
<dbReference type="Pfam" id="PF15943">
    <property type="entry name" value="YdaS_toxin"/>
    <property type="match status" value="1"/>
</dbReference>
<dbReference type="CDD" id="cd00093">
    <property type="entry name" value="HTH_XRE"/>
    <property type="match status" value="1"/>
</dbReference>
<dbReference type="Gene3D" id="1.10.260.40">
    <property type="entry name" value="lambda repressor-like DNA-binding domains"/>
    <property type="match status" value="1"/>
</dbReference>
<gene>
    <name evidence="1" type="ORF">FNU76_10280</name>
</gene>
<reference evidence="2" key="1">
    <citation type="submission" date="2019-07" db="EMBL/GenBank/DDBJ databases">
        <title>Chitinimonas sp. nov., isolated from Ny-Alesund, arctica soil.</title>
        <authorList>
            <person name="Xu Q."/>
            <person name="Peng F."/>
        </authorList>
    </citation>
    <scope>NUCLEOTIDE SEQUENCE [LARGE SCALE GENOMIC DNA]</scope>
    <source>
        <strain evidence="2">R3-44</strain>
    </source>
</reference>